<dbReference type="CDD" id="cd06261">
    <property type="entry name" value="TM_PBP2"/>
    <property type="match status" value="2"/>
</dbReference>
<evidence type="ECO:0000256" key="2">
    <source>
        <dbReference type="ARBA" id="ARBA00022448"/>
    </source>
</evidence>
<dbReference type="OrthoDB" id="5100908at2"/>
<gene>
    <name evidence="11" type="ORF">ETD83_06310</name>
</gene>
<feature type="transmembrane region" description="Helical" evidence="8">
    <location>
        <begin position="503"/>
        <end position="522"/>
    </location>
</feature>
<dbReference type="PANTHER" id="PTHR43357:SF4">
    <property type="entry name" value="INNER MEMBRANE ABC TRANSPORTER PERMEASE PROTEIN YDCV"/>
    <property type="match status" value="1"/>
</dbReference>
<name>A0A5C4JII1_9ACTN</name>
<dbReference type="PANTHER" id="PTHR43357">
    <property type="entry name" value="INNER MEMBRANE ABC TRANSPORTER PERMEASE PROTEIN YDCV"/>
    <property type="match status" value="1"/>
</dbReference>
<dbReference type="Pfam" id="PF00528">
    <property type="entry name" value="BPD_transp_1"/>
    <property type="match status" value="2"/>
</dbReference>
<dbReference type="InterPro" id="IPR000515">
    <property type="entry name" value="MetI-like"/>
</dbReference>
<evidence type="ECO:0000256" key="8">
    <source>
        <dbReference type="RuleBase" id="RU363032"/>
    </source>
</evidence>
<dbReference type="Proteomes" id="UP000309174">
    <property type="component" value="Unassembled WGS sequence"/>
</dbReference>
<keyword evidence="2 8" id="KW-0813">Transport</keyword>
<sequence length="642" mass="67528">MGLPAGVRGASRLRGRGQVAVRRPGQARGTPRGVHPEAGAGGPPGPDPPGGPPAGWPPVTARTLPRGTARAGRIVRLRRRFLPADTLVVLLLVLVVGFLFIYPFLMLVFGAFRTAAPGLPGDFSADGITGAYKDSKVWGTLRNSALYSGAVQVLCLTMGAFFAWVVTRTTTPLRRLVTPIMVLVFATPTIFFTIGWGMLGRDPAGLINAGYRQVPLLPGDSIVNVESWYGIIGVTALKLTAIVYFLFLGSFMGLNRSLEEASRVAGAGRLSTVLRVELPVLAPAITGIAILGFTAGLSLLDIPLLLGLPAGIHVFPTEILSHVTAVTPSDYAGASALSMLLVAIVIGLVLVQRRLLGQRSFVTVTGKSDDRARWDIGRWKYACTAVIVLYGLLAVLLPVGQLVVGSLQPFFGVYGNLTMANYTAVLDDPETMSALVTTLIVSGVAGLAGTAIAVVVTYAGKNSRSRLRSVPVMGVWILMALPGITVGLAILWAYLAVPGLRELYSTIWILVIALAVHAVPITSRATEGSIAQIGTELEEAARICGTSATRTLVVITGRLILPSFLVGWFVAAVLSAGNLDVPILLASPDNQTLPVKAYSLYQSGDAGQAGAAFCVMMASFIVVLAVGWTASLLLRRLGRGHS</sequence>
<comment type="caution">
    <text evidence="11">The sequence shown here is derived from an EMBL/GenBank/DDBJ whole genome shotgun (WGS) entry which is preliminary data.</text>
</comment>
<keyword evidence="7 8" id="KW-0472">Membrane</keyword>
<feature type="transmembrane region" description="Helical" evidence="8">
    <location>
        <begin position="145"/>
        <end position="164"/>
    </location>
</feature>
<feature type="transmembrane region" description="Helical" evidence="8">
    <location>
        <begin position="559"/>
        <end position="579"/>
    </location>
</feature>
<keyword evidence="4" id="KW-0997">Cell inner membrane</keyword>
<evidence type="ECO:0000256" key="7">
    <source>
        <dbReference type="ARBA" id="ARBA00023136"/>
    </source>
</evidence>
<dbReference type="InterPro" id="IPR035906">
    <property type="entry name" value="MetI-like_sf"/>
</dbReference>
<keyword evidence="3" id="KW-1003">Cell membrane</keyword>
<protein>
    <submittedName>
        <fullName evidence="11">Iron ABC transporter permease</fullName>
    </submittedName>
</protein>
<evidence type="ECO:0000256" key="5">
    <source>
        <dbReference type="ARBA" id="ARBA00022692"/>
    </source>
</evidence>
<feature type="transmembrane region" description="Helical" evidence="8">
    <location>
        <begin position="609"/>
        <end position="634"/>
    </location>
</feature>
<dbReference type="PROSITE" id="PS50928">
    <property type="entry name" value="ABC_TM1"/>
    <property type="match status" value="2"/>
</dbReference>
<feature type="domain" description="ABC transmembrane type-1" evidence="10">
    <location>
        <begin position="435"/>
        <end position="634"/>
    </location>
</feature>
<dbReference type="AlphaFoldDB" id="A0A5C4JII1"/>
<evidence type="ECO:0000256" key="3">
    <source>
        <dbReference type="ARBA" id="ARBA00022475"/>
    </source>
</evidence>
<keyword evidence="12" id="KW-1185">Reference proteome</keyword>
<evidence type="ECO:0000313" key="12">
    <source>
        <dbReference type="Proteomes" id="UP000309174"/>
    </source>
</evidence>
<evidence type="ECO:0000256" key="1">
    <source>
        <dbReference type="ARBA" id="ARBA00004429"/>
    </source>
</evidence>
<evidence type="ECO:0000256" key="6">
    <source>
        <dbReference type="ARBA" id="ARBA00022989"/>
    </source>
</evidence>
<dbReference type="GO" id="GO:0005886">
    <property type="term" value="C:plasma membrane"/>
    <property type="evidence" value="ECO:0007669"/>
    <property type="project" value="UniProtKB-SubCell"/>
</dbReference>
<feature type="transmembrane region" description="Helical" evidence="8">
    <location>
        <begin position="278"/>
        <end position="300"/>
    </location>
</feature>
<accession>A0A5C4JII1</accession>
<evidence type="ECO:0000256" key="4">
    <source>
        <dbReference type="ARBA" id="ARBA00022519"/>
    </source>
</evidence>
<reference evidence="11 12" key="1">
    <citation type="submission" date="2019-05" db="EMBL/GenBank/DDBJ databases">
        <title>Draft genome sequence of Actinomadura sp. 14C53.</title>
        <authorList>
            <person name="Saricaoglu S."/>
            <person name="Isik K."/>
        </authorList>
    </citation>
    <scope>NUCLEOTIDE SEQUENCE [LARGE SCALE GENOMIC DNA]</scope>
    <source>
        <strain evidence="11 12">14C53</strain>
    </source>
</reference>
<feature type="transmembrane region" description="Helical" evidence="8">
    <location>
        <begin position="381"/>
        <end position="404"/>
    </location>
</feature>
<dbReference type="Gene3D" id="1.10.3720.10">
    <property type="entry name" value="MetI-like"/>
    <property type="match status" value="2"/>
</dbReference>
<feature type="region of interest" description="Disordered" evidence="9">
    <location>
        <begin position="1"/>
        <end position="63"/>
    </location>
</feature>
<evidence type="ECO:0000313" key="11">
    <source>
        <dbReference type="EMBL" id="TMR05533.1"/>
    </source>
</evidence>
<feature type="transmembrane region" description="Helical" evidence="8">
    <location>
        <begin position="434"/>
        <end position="460"/>
    </location>
</feature>
<dbReference type="EMBL" id="VCKW01000021">
    <property type="protein sequence ID" value="TMR05533.1"/>
    <property type="molecule type" value="Genomic_DNA"/>
</dbReference>
<evidence type="ECO:0000259" key="10">
    <source>
        <dbReference type="PROSITE" id="PS50928"/>
    </source>
</evidence>
<comment type="subcellular location">
    <subcellularLocation>
        <location evidence="1">Cell inner membrane</location>
        <topology evidence="1">Multi-pass membrane protein</topology>
    </subcellularLocation>
    <subcellularLocation>
        <location evidence="8">Cell membrane</location>
        <topology evidence="8">Multi-pass membrane protein</topology>
    </subcellularLocation>
</comment>
<comment type="similarity">
    <text evidence="8">Belongs to the binding-protein-dependent transport system permease family.</text>
</comment>
<keyword evidence="5 8" id="KW-0812">Transmembrane</keyword>
<feature type="compositionally biased region" description="Pro residues" evidence="9">
    <location>
        <begin position="43"/>
        <end position="56"/>
    </location>
</feature>
<proteinExistence type="inferred from homology"/>
<dbReference type="GO" id="GO:0055085">
    <property type="term" value="P:transmembrane transport"/>
    <property type="evidence" value="ECO:0007669"/>
    <property type="project" value="InterPro"/>
</dbReference>
<evidence type="ECO:0000256" key="9">
    <source>
        <dbReference type="SAM" id="MobiDB-lite"/>
    </source>
</evidence>
<organism evidence="11 12">
    <name type="scientific">Actinomadura soli</name>
    <dbReference type="NCBI Taxonomy" id="2508997"/>
    <lineage>
        <taxon>Bacteria</taxon>
        <taxon>Bacillati</taxon>
        <taxon>Actinomycetota</taxon>
        <taxon>Actinomycetes</taxon>
        <taxon>Streptosporangiales</taxon>
        <taxon>Thermomonosporaceae</taxon>
        <taxon>Actinomadura</taxon>
    </lineage>
</organism>
<feature type="transmembrane region" description="Helical" evidence="8">
    <location>
        <begin position="472"/>
        <end position="497"/>
    </location>
</feature>
<feature type="domain" description="ABC transmembrane type-1" evidence="10">
    <location>
        <begin position="141"/>
        <end position="352"/>
    </location>
</feature>
<feature type="transmembrane region" description="Helical" evidence="8">
    <location>
        <begin position="86"/>
        <end position="112"/>
    </location>
</feature>
<feature type="transmembrane region" description="Helical" evidence="8">
    <location>
        <begin position="228"/>
        <end position="248"/>
    </location>
</feature>
<keyword evidence="6 8" id="KW-1133">Transmembrane helix</keyword>
<feature type="transmembrane region" description="Helical" evidence="8">
    <location>
        <begin position="176"/>
        <end position="199"/>
    </location>
</feature>
<dbReference type="SUPFAM" id="SSF161098">
    <property type="entry name" value="MetI-like"/>
    <property type="match status" value="2"/>
</dbReference>
<feature type="transmembrane region" description="Helical" evidence="8">
    <location>
        <begin position="331"/>
        <end position="351"/>
    </location>
</feature>